<comment type="subcellular location">
    <subcellularLocation>
        <location evidence="7">Cytoplasm</location>
    </subcellularLocation>
</comment>
<comment type="function">
    <text evidence="7">Single strand-specific metallo-endoribonuclease involved in late-stage 70S ribosome quality control and in maturation of the 3' terminus of the 16S rRNA.</text>
</comment>
<keyword evidence="4 7" id="KW-0255">Endonuclease</keyword>
<keyword evidence="6 7" id="KW-0862">Zinc</keyword>
<gene>
    <name evidence="7" type="primary">ybeY</name>
    <name evidence="8" type="ordered locus">PB2503_04252</name>
</gene>
<dbReference type="InterPro" id="IPR023091">
    <property type="entry name" value="MetalPrtase_cat_dom_sf_prd"/>
</dbReference>
<dbReference type="RefSeq" id="WP_013299899.1">
    <property type="nucleotide sequence ID" value="NC_014414.1"/>
</dbReference>
<evidence type="ECO:0000256" key="6">
    <source>
        <dbReference type="ARBA" id="ARBA00022833"/>
    </source>
</evidence>
<dbReference type="PROSITE" id="PS01306">
    <property type="entry name" value="UPF0054"/>
    <property type="match status" value="1"/>
</dbReference>
<reference evidence="8 9" key="2">
    <citation type="journal article" date="2011" name="J. Bacteriol.">
        <title>Complete genome sequence of strain HTCC2503T of Parvularcula bermudensis, the type species of the order "Parvularculales" in the class Alphaproteobacteria.</title>
        <authorList>
            <person name="Oh H.M."/>
            <person name="Kang I."/>
            <person name="Vergin K.L."/>
            <person name="Kang D."/>
            <person name="Rhee K.H."/>
            <person name="Giovannoni S.J."/>
            <person name="Cho J.C."/>
        </authorList>
    </citation>
    <scope>NUCLEOTIDE SEQUENCE [LARGE SCALE GENOMIC DNA]</scope>
    <source>
        <strain evidence="9">ATCC BAA-594 / HTCC2503 / KCTC 12087</strain>
    </source>
</reference>
<dbReference type="PANTHER" id="PTHR46986:SF1">
    <property type="entry name" value="ENDORIBONUCLEASE YBEY, CHLOROPLASTIC"/>
    <property type="match status" value="1"/>
</dbReference>
<dbReference type="InterPro" id="IPR002036">
    <property type="entry name" value="YbeY"/>
</dbReference>
<feature type="binding site" evidence="7">
    <location>
        <position position="115"/>
    </location>
    <ligand>
        <name>Zn(2+)</name>
        <dbReference type="ChEBI" id="CHEBI:29105"/>
        <note>catalytic</note>
    </ligand>
</feature>
<dbReference type="HAMAP" id="MF_00009">
    <property type="entry name" value="Endoribonucl_YbeY"/>
    <property type="match status" value="1"/>
</dbReference>
<organism evidence="8 9">
    <name type="scientific">Parvularcula bermudensis (strain ATCC BAA-594 / HTCC2503 / KCTC 12087)</name>
    <dbReference type="NCBI Taxonomy" id="314260"/>
    <lineage>
        <taxon>Bacteria</taxon>
        <taxon>Pseudomonadati</taxon>
        <taxon>Pseudomonadota</taxon>
        <taxon>Alphaproteobacteria</taxon>
        <taxon>Parvularculales</taxon>
        <taxon>Parvularculaceae</taxon>
        <taxon>Parvularcula</taxon>
    </lineage>
</organism>
<evidence type="ECO:0000256" key="2">
    <source>
        <dbReference type="ARBA" id="ARBA00022722"/>
    </source>
</evidence>
<dbReference type="Gene3D" id="3.40.390.30">
    <property type="entry name" value="Metalloproteases ('zincins'), catalytic domain"/>
    <property type="match status" value="1"/>
</dbReference>
<dbReference type="GO" id="GO:0005737">
    <property type="term" value="C:cytoplasm"/>
    <property type="evidence" value="ECO:0007669"/>
    <property type="project" value="UniProtKB-SubCell"/>
</dbReference>
<dbReference type="InterPro" id="IPR020549">
    <property type="entry name" value="YbeY_CS"/>
</dbReference>
<proteinExistence type="inferred from homology"/>
<keyword evidence="9" id="KW-1185">Reference proteome</keyword>
<dbReference type="GO" id="GO:0008270">
    <property type="term" value="F:zinc ion binding"/>
    <property type="evidence" value="ECO:0007669"/>
    <property type="project" value="UniProtKB-UniRule"/>
</dbReference>
<feature type="binding site" evidence="7">
    <location>
        <position position="119"/>
    </location>
    <ligand>
        <name>Zn(2+)</name>
        <dbReference type="ChEBI" id="CHEBI:29105"/>
        <note>catalytic</note>
    </ligand>
</feature>
<dbReference type="NCBIfam" id="TIGR00043">
    <property type="entry name" value="rRNA maturation RNase YbeY"/>
    <property type="match status" value="1"/>
</dbReference>
<comment type="cofactor">
    <cofactor evidence="7">
        <name>Zn(2+)</name>
        <dbReference type="ChEBI" id="CHEBI:29105"/>
    </cofactor>
    <text evidence="7">Binds 1 zinc ion.</text>
</comment>
<keyword evidence="5 7" id="KW-0378">Hydrolase</keyword>
<protein>
    <recommendedName>
        <fullName evidence="7">Endoribonuclease YbeY</fullName>
        <ecNumber evidence="7">3.1.-.-</ecNumber>
    </recommendedName>
</protein>
<dbReference type="Pfam" id="PF02130">
    <property type="entry name" value="YbeY"/>
    <property type="match status" value="1"/>
</dbReference>
<sequence length="158" mass="17105">MITVELQTVCPDWPQDQGHPLAERCAAILGAEMPEVSGVIALRLTDDTELQALNKSFRGKDTPTNVLSFPADPFSTPPGEDLFLGDIAIAYGVCAREAEARAFPLDRHLAHLILHGFLHLLGYDHQSDADAAVMEDLEATLMDRLGYGNPYAGDEASS</sequence>
<keyword evidence="7" id="KW-0690">Ribosome biogenesis</keyword>
<dbReference type="GO" id="GO:0004521">
    <property type="term" value="F:RNA endonuclease activity"/>
    <property type="evidence" value="ECO:0007669"/>
    <property type="project" value="UniProtKB-UniRule"/>
</dbReference>
<accession>E0TEP2</accession>
<name>E0TEP2_PARBH</name>
<dbReference type="eggNOG" id="COG0319">
    <property type="taxonomic scope" value="Bacteria"/>
</dbReference>
<dbReference type="PANTHER" id="PTHR46986">
    <property type="entry name" value="ENDORIBONUCLEASE YBEY, CHLOROPLASTIC"/>
    <property type="match status" value="1"/>
</dbReference>
<feature type="binding site" evidence="7">
    <location>
        <position position="125"/>
    </location>
    <ligand>
        <name>Zn(2+)</name>
        <dbReference type="ChEBI" id="CHEBI:29105"/>
        <note>catalytic</note>
    </ligand>
</feature>
<evidence type="ECO:0000256" key="1">
    <source>
        <dbReference type="ARBA" id="ARBA00010875"/>
    </source>
</evidence>
<evidence type="ECO:0000256" key="7">
    <source>
        <dbReference type="HAMAP-Rule" id="MF_00009"/>
    </source>
</evidence>
<dbReference type="SUPFAM" id="SSF55486">
    <property type="entry name" value="Metalloproteases ('zincins'), catalytic domain"/>
    <property type="match status" value="1"/>
</dbReference>
<keyword evidence="2 7" id="KW-0540">Nuclease</keyword>
<dbReference type="GO" id="GO:0006364">
    <property type="term" value="P:rRNA processing"/>
    <property type="evidence" value="ECO:0007669"/>
    <property type="project" value="UniProtKB-UniRule"/>
</dbReference>
<dbReference type="GO" id="GO:0004222">
    <property type="term" value="F:metalloendopeptidase activity"/>
    <property type="evidence" value="ECO:0007669"/>
    <property type="project" value="InterPro"/>
</dbReference>
<dbReference type="AlphaFoldDB" id="E0TEP2"/>
<dbReference type="HOGENOM" id="CLU_106710_0_0_5"/>
<keyword evidence="7" id="KW-0698">rRNA processing</keyword>
<comment type="similarity">
    <text evidence="1 7">Belongs to the endoribonuclease YbeY family.</text>
</comment>
<dbReference type="EC" id="3.1.-.-" evidence="7"/>
<reference evidence="9" key="1">
    <citation type="submission" date="2010-08" db="EMBL/GenBank/DDBJ databases">
        <title>Genome sequence of Parvularcula bermudensis HTCC2503.</title>
        <authorList>
            <person name="Kang D.-M."/>
            <person name="Oh H.-M."/>
            <person name="Cho J.-C."/>
        </authorList>
    </citation>
    <scope>NUCLEOTIDE SEQUENCE [LARGE SCALE GENOMIC DNA]</scope>
    <source>
        <strain evidence="9">ATCC BAA-594 / HTCC2503 / KCTC 12087</strain>
    </source>
</reference>
<dbReference type="EMBL" id="CP002156">
    <property type="protein sequence ID" value="ADM08925.1"/>
    <property type="molecule type" value="Genomic_DNA"/>
</dbReference>
<keyword evidence="7" id="KW-0963">Cytoplasm</keyword>
<dbReference type="Proteomes" id="UP000001302">
    <property type="component" value="Chromosome"/>
</dbReference>
<evidence type="ECO:0000313" key="8">
    <source>
        <dbReference type="EMBL" id="ADM08925.1"/>
    </source>
</evidence>
<evidence type="ECO:0000256" key="5">
    <source>
        <dbReference type="ARBA" id="ARBA00022801"/>
    </source>
</evidence>
<evidence type="ECO:0000256" key="3">
    <source>
        <dbReference type="ARBA" id="ARBA00022723"/>
    </source>
</evidence>
<evidence type="ECO:0000256" key="4">
    <source>
        <dbReference type="ARBA" id="ARBA00022759"/>
    </source>
</evidence>
<keyword evidence="3 7" id="KW-0479">Metal-binding</keyword>
<dbReference type="STRING" id="314260.PB2503_04252"/>
<dbReference type="KEGG" id="pbr:PB2503_04252"/>
<evidence type="ECO:0000313" key="9">
    <source>
        <dbReference type="Proteomes" id="UP000001302"/>
    </source>
</evidence>